<comment type="caution">
    <text evidence="2">The sequence shown here is derived from an EMBL/GenBank/DDBJ whole genome shotgun (WGS) entry which is preliminary data.</text>
</comment>
<gene>
    <name evidence="2" type="ORF">O181_042691</name>
</gene>
<feature type="compositionally biased region" description="Basic and acidic residues" evidence="1">
    <location>
        <begin position="65"/>
        <end position="81"/>
    </location>
</feature>
<dbReference type="EMBL" id="AVOT02017117">
    <property type="protein sequence ID" value="MBW0502976.1"/>
    <property type="molecule type" value="Genomic_DNA"/>
</dbReference>
<dbReference type="Proteomes" id="UP000765509">
    <property type="component" value="Unassembled WGS sequence"/>
</dbReference>
<keyword evidence="3" id="KW-1185">Reference proteome</keyword>
<evidence type="ECO:0000256" key="1">
    <source>
        <dbReference type="SAM" id="MobiDB-lite"/>
    </source>
</evidence>
<feature type="compositionally biased region" description="Polar residues" evidence="1">
    <location>
        <begin position="117"/>
        <end position="127"/>
    </location>
</feature>
<proteinExistence type="predicted"/>
<evidence type="ECO:0000313" key="3">
    <source>
        <dbReference type="Proteomes" id="UP000765509"/>
    </source>
</evidence>
<sequence length="127" mass="14529">MKENLTIDVPKRQSVQIWLQEKTTINNLLSLHNAIFNSMSPQPVSRTSSSSYWASSSLNFVPEEPNNRPAEKQHSTSKHEATATTSKNEFNRKESVAFRNNWPAEKKHSNSKYEEVYTTSNNEANTQ</sequence>
<dbReference type="AlphaFoldDB" id="A0A9Q3HFC6"/>
<evidence type="ECO:0000313" key="2">
    <source>
        <dbReference type="EMBL" id="MBW0502976.1"/>
    </source>
</evidence>
<feature type="compositionally biased region" description="Basic and acidic residues" evidence="1">
    <location>
        <begin position="104"/>
        <end position="115"/>
    </location>
</feature>
<name>A0A9Q3HFC6_9BASI</name>
<protein>
    <submittedName>
        <fullName evidence="2">Uncharacterized protein</fullName>
    </submittedName>
</protein>
<feature type="region of interest" description="Disordered" evidence="1">
    <location>
        <begin position="58"/>
        <end position="127"/>
    </location>
</feature>
<reference evidence="2" key="1">
    <citation type="submission" date="2021-03" db="EMBL/GenBank/DDBJ databases">
        <title>Draft genome sequence of rust myrtle Austropuccinia psidii MF-1, a brazilian biotype.</title>
        <authorList>
            <person name="Quecine M.C."/>
            <person name="Pachon D.M.R."/>
            <person name="Bonatelli M.L."/>
            <person name="Correr F.H."/>
            <person name="Franceschini L.M."/>
            <person name="Leite T.F."/>
            <person name="Margarido G.R.A."/>
            <person name="Almeida C.A."/>
            <person name="Ferrarezi J.A."/>
            <person name="Labate C.A."/>
        </authorList>
    </citation>
    <scope>NUCLEOTIDE SEQUENCE</scope>
    <source>
        <strain evidence="2">MF-1</strain>
    </source>
</reference>
<organism evidence="2 3">
    <name type="scientific">Austropuccinia psidii MF-1</name>
    <dbReference type="NCBI Taxonomy" id="1389203"/>
    <lineage>
        <taxon>Eukaryota</taxon>
        <taxon>Fungi</taxon>
        <taxon>Dikarya</taxon>
        <taxon>Basidiomycota</taxon>
        <taxon>Pucciniomycotina</taxon>
        <taxon>Pucciniomycetes</taxon>
        <taxon>Pucciniales</taxon>
        <taxon>Sphaerophragmiaceae</taxon>
        <taxon>Austropuccinia</taxon>
    </lineage>
</organism>
<accession>A0A9Q3HFC6</accession>